<dbReference type="PANTHER" id="PTHR30518">
    <property type="entry name" value="ENDOLYTIC MUREIN TRANSGLYCOSYLASE"/>
    <property type="match status" value="1"/>
</dbReference>
<dbReference type="Gene3D" id="3.30.160.60">
    <property type="entry name" value="Classic Zinc Finger"/>
    <property type="match status" value="1"/>
</dbReference>
<evidence type="ECO:0000256" key="1">
    <source>
        <dbReference type="ARBA" id="ARBA00022475"/>
    </source>
</evidence>
<dbReference type="GO" id="GO:0005886">
    <property type="term" value="C:plasma membrane"/>
    <property type="evidence" value="ECO:0007669"/>
    <property type="project" value="UniProtKB-SubCell"/>
</dbReference>
<keyword evidence="1 7" id="KW-1003">Cell membrane</keyword>
<evidence type="ECO:0000313" key="10">
    <source>
        <dbReference type="Proteomes" id="UP000178622"/>
    </source>
</evidence>
<comment type="similarity">
    <text evidence="7">Belongs to the transglycosylase MltG family.</text>
</comment>
<dbReference type="PANTHER" id="PTHR30518:SF2">
    <property type="entry name" value="ENDOLYTIC MUREIN TRANSGLYCOSYLASE"/>
    <property type="match status" value="1"/>
</dbReference>
<dbReference type="GO" id="GO:0071555">
    <property type="term" value="P:cell wall organization"/>
    <property type="evidence" value="ECO:0007669"/>
    <property type="project" value="UniProtKB-KW"/>
</dbReference>
<dbReference type="Gene3D" id="3.30.1490.480">
    <property type="entry name" value="Endolytic murein transglycosylase"/>
    <property type="match status" value="1"/>
</dbReference>
<keyword evidence="4 7" id="KW-0472">Membrane</keyword>
<keyword evidence="10" id="KW-1185">Reference proteome</keyword>
<comment type="subcellular location">
    <subcellularLocation>
        <location evidence="7">Cell membrane</location>
        <topology evidence="7">Single-pass membrane protein</topology>
    </subcellularLocation>
</comment>
<dbReference type="RefSeq" id="WP_070791321.1">
    <property type="nucleotide sequence ID" value="NZ_MKIR01000001.1"/>
</dbReference>
<keyword evidence="6 7" id="KW-0961">Cell wall biogenesis/degradation</keyword>
<feature type="region of interest" description="Disordered" evidence="8">
    <location>
        <begin position="24"/>
        <end position="49"/>
    </location>
</feature>
<dbReference type="CDD" id="cd08010">
    <property type="entry name" value="MltG_like"/>
    <property type="match status" value="1"/>
</dbReference>
<dbReference type="NCBIfam" id="TIGR00247">
    <property type="entry name" value="endolytic transglycosylase MltG"/>
    <property type="match status" value="1"/>
</dbReference>
<reference evidence="10" key="1">
    <citation type="submission" date="2016-09" db="EMBL/GenBank/DDBJ databases">
        <title>Draft genome sequence of a novel species of the family Streptococcaceae isolated from flowers.</title>
        <authorList>
            <person name="Chuah L.-O."/>
            <person name="Yap K.-P."/>
            <person name="Thong K.L."/>
            <person name="Liong M.T."/>
            <person name="Ahmad R."/>
            <person name="Rusul G."/>
        </authorList>
    </citation>
    <scope>NUCLEOTIDE SEQUENCE [LARGE SCALE GENOMIC DNA]</scope>
    <source>
        <strain evidence="10">DF1</strain>
    </source>
</reference>
<feature type="transmembrane region" description="Helical" evidence="7">
    <location>
        <begin position="196"/>
        <end position="219"/>
    </location>
</feature>
<protein>
    <recommendedName>
        <fullName evidence="7">Endolytic murein transglycosylase</fullName>
        <ecNumber evidence="7">4.2.2.29</ecNumber>
    </recommendedName>
    <alternativeName>
        <fullName evidence="7">Peptidoglycan lytic transglycosylase</fullName>
    </alternativeName>
    <alternativeName>
        <fullName evidence="7">Peptidoglycan polymerization terminase</fullName>
    </alternativeName>
</protein>
<comment type="catalytic activity">
    <reaction evidence="7">
        <text>a peptidoglycan chain = a peptidoglycan chain with N-acetyl-1,6-anhydromuramyl-[peptide] at the reducing end + a peptidoglycan chain with N-acetylglucosamine at the non-reducing end.</text>
        <dbReference type="EC" id="4.2.2.29"/>
    </reaction>
</comment>
<keyword evidence="3 7" id="KW-1133">Transmembrane helix</keyword>
<dbReference type="AlphaFoldDB" id="A0A1E8GQJ6"/>
<keyword evidence="5 7" id="KW-0456">Lyase</keyword>
<comment type="function">
    <text evidence="7">Functions as a peptidoglycan terminase that cleaves nascent peptidoglycan strands endolytically to terminate their elongation.</text>
</comment>
<evidence type="ECO:0000313" key="9">
    <source>
        <dbReference type="EMBL" id="OFI50487.1"/>
    </source>
</evidence>
<feature type="compositionally biased region" description="Basic and acidic residues" evidence="8">
    <location>
        <begin position="140"/>
        <end position="151"/>
    </location>
</feature>
<dbReference type="EMBL" id="MKIR01000001">
    <property type="protein sequence ID" value="OFI50487.1"/>
    <property type="molecule type" value="Genomic_DNA"/>
</dbReference>
<evidence type="ECO:0000256" key="4">
    <source>
        <dbReference type="ARBA" id="ARBA00023136"/>
    </source>
</evidence>
<name>A0A1E8GQJ6_9LACT</name>
<evidence type="ECO:0000256" key="6">
    <source>
        <dbReference type="ARBA" id="ARBA00023316"/>
    </source>
</evidence>
<evidence type="ECO:0000256" key="3">
    <source>
        <dbReference type="ARBA" id="ARBA00022989"/>
    </source>
</evidence>
<feature type="compositionally biased region" description="Basic and acidic residues" evidence="8">
    <location>
        <begin position="159"/>
        <end position="173"/>
    </location>
</feature>
<dbReference type="HAMAP" id="MF_02065">
    <property type="entry name" value="MltG"/>
    <property type="match status" value="1"/>
</dbReference>
<dbReference type="EC" id="4.2.2.29" evidence="7"/>
<evidence type="ECO:0000256" key="5">
    <source>
        <dbReference type="ARBA" id="ARBA00023239"/>
    </source>
</evidence>
<dbReference type="GO" id="GO:0009252">
    <property type="term" value="P:peptidoglycan biosynthetic process"/>
    <property type="evidence" value="ECO:0007669"/>
    <property type="project" value="UniProtKB-UniRule"/>
</dbReference>
<evidence type="ECO:0000256" key="8">
    <source>
        <dbReference type="SAM" id="MobiDB-lite"/>
    </source>
</evidence>
<comment type="caution">
    <text evidence="9">The sequence shown here is derived from an EMBL/GenBank/DDBJ whole genome shotgun (WGS) entry which is preliminary data.</text>
</comment>
<dbReference type="GO" id="GO:0008932">
    <property type="term" value="F:lytic endotransglycosylase activity"/>
    <property type="evidence" value="ECO:0007669"/>
    <property type="project" value="UniProtKB-UniRule"/>
</dbReference>
<dbReference type="Proteomes" id="UP000178622">
    <property type="component" value="Unassembled WGS sequence"/>
</dbReference>
<feature type="compositionally biased region" description="Basic and acidic residues" evidence="8">
    <location>
        <begin position="24"/>
        <end position="39"/>
    </location>
</feature>
<dbReference type="Pfam" id="PF02618">
    <property type="entry name" value="YceG"/>
    <property type="match status" value="1"/>
</dbReference>
<proteinExistence type="inferred from homology"/>
<keyword evidence="2 7" id="KW-0812">Transmembrane</keyword>
<evidence type="ECO:0000256" key="7">
    <source>
        <dbReference type="HAMAP-Rule" id="MF_02065"/>
    </source>
</evidence>
<feature type="site" description="Important for catalytic activity" evidence="7">
    <location>
        <position position="439"/>
    </location>
</feature>
<evidence type="ECO:0000256" key="2">
    <source>
        <dbReference type="ARBA" id="ARBA00022692"/>
    </source>
</evidence>
<accession>A0A1E8GQJ6</accession>
<sequence>MNKNNNKENDNFPQESFKEKILEQMKSSKEIPDSSVKSEENDELNTEDKHVDYNIIVDKIPEPNISNDDDMEITENITDDELEVVDNTSKNSEELNDSLLIDDLFNTDNTDFSNSETIVPELTEAENIKKDDALRTYSKRTNEAVNDKGDETSYSASDDLDKISENDNHDQRNDSTMQSHSRRDQKRKQKSIASKIIATISTILLILIVIAGFLGYRFWSTSTMPLDSKNTSYKSVEIPEGSGNKLIGNILEKNGIIKSATVFQYYTKFKSSGNFKSGYYNFSPSMNLDQISDKLIEGGTEKPQDPVLGKVVIPEGYTLEQISDAITINSSSDDKKGKTPFTKDEFLKVISDDNFIKNMKEKYPLLMESLPEKKDVKYQLEGYLFPATYDYSDKTTVESLIEDMIFTMNTNLSPYYDQIKSNDLSVNEVLSLSALVEKEGANDEDRRKIAQVFYNRLNKDMPLQSNIAILYAEGKSGKKTTLKEDATIDTNIDSPYNLYVHTGFGPGPVANPGISAIKAVMNPKANDYLYFVADVTTGEVHYSKTLEEHEEQVQKYVNDQIK</sequence>
<dbReference type="InterPro" id="IPR003770">
    <property type="entry name" value="MLTG-like"/>
</dbReference>
<dbReference type="STRING" id="1859473.BG261_01000"/>
<gene>
    <name evidence="7" type="primary">mltG</name>
    <name evidence="9" type="ORF">BG261_01000</name>
</gene>
<feature type="region of interest" description="Disordered" evidence="8">
    <location>
        <begin position="140"/>
        <end position="188"/>
    </location>
</feature>
<organism evidence="9 10">
    <name type="scientific">Floricoccus tropicus</name>
    <dbReference type="NCBI Taxonomy" id="1859473"/>
    <lineage>
        <taxon>Bacteria</taxon>
        <taxon>Bacillati</taxon>
        <taxon>Bacillota</taxon>
        <taxon>Bacilli</taxon>
        <taxon>Lactobacillales</taxon>
        <taxon>Streptococcaceae</taxon>
        <taxon>Floricoccus</taxon>
    </lineage>
</organism>